<dbReference type="PANTHER" id="PTHR31889">
    <property type="entry name" value="FUCOSYLTRANSFERASE 2-RELATED"/>
    <property type="match status" value="1"/>
</dbReference>
<evidence type="ECO:0000256" key="7">
    <source>
        <dbReference type="SAM" id="MobiDB-lite"/>
    </source>
</evidence>
<proteinExistence type="inferred from homology"/>
<keyword evidence="6" id="KW-1133">Transmembrane helix</keyword>
<evidence type="ECO:0000256" key="4">
    <source>
        <dbReference type="ARBA" id="ARBA00023180"/>
    </source>
</evidence>
<dbReference type="EnsemblPlants" id="OB02G20710.1">
    <property type="protein sequence ID" value="OB02G20710.1"/>
    <property type="gene ID" value="OB02G20710"/>
</dbReference>
<dbReference type="GO" id="GO:0009969">
    <property type="term" value="P:xyloglucan biosynthetic process"/>
    <property type="evidence" value="ECO:0007669"/>
    <property type="project" value="TreeGrafter"/>
</dbReference>
<keyword evidence="9" id="KW-1185">Reference proteome</keyword>
<comment type="similarity">
    <text evidence="1 6">Belongs to the glycosyltransferase 37 family.</text>
</comment>
<dbReference type="GO" id="GO:0071555">
    <property type="term" value="P:cell wall organization"/>
    <property type="evidence" value="ECO:0007669"/>
    <property type="project" value="UniProtKB-UniRule"/>
</dbReference>
<dbReference type="HOGENOM" id="CLU_001992_2_1_1"/>
<keyword evidence="5 6" id="KW-0961">Cell wall biogenesis/degradation</keyword>
<evidence type="ECO:0000256" key="5">
    <source>
        <dbReference type="ARBA" id="ARBA00023316"/>
    </source>
</evidence>
<comment type="subcellular location">
    <subcellularLocation>
        <location evidence="6">Golgi apparatus</location>
        <location evidence="6">Golgi stack membrane</location>
        <topology evidence="6">Single-pass type II membrane protein</topology>
    </subcellularLocation>
</comment>
<reference evidence="8" key="1">
    <citation type="submission" date="2013-04" db="UniProtKB">
        <authorList>
            <consortium name="EnsemblPlants"/>
        </authorList>
    </citation>
    <scope>IDENTIFICATION</scope>
</reference>
<organism evidence="8">
    <name type="scientific">Oryza brachyantha</name>
    <name type="common">malo sina</name>
    <dbReference type="NCBI Taxonomy" id="4533"/>
    <lineage>
        <taxon>Eukaryota</taxon>
        <taxon>Viridiplantae</taxon>
        <taxon>Streptophyta</taxon>
        <taxon>Embryophyta</taxon>
        <taxon>Tracheophyta</taxon>
        <taxon>Spermatophyta</taxon>
        <taxon>Magnoliopsida</taxon>
        <taxon>Liliopsida</taxon>
        <taxon>Poales</taxon>
        <taxon>Poaceae</taxon>
        <taxon>BOP clade</taxon>
        <taxon>Oryzoideae</taxon>
        <taxon>Oryzeae</taxon>
        <taxon>Oryzinae</taxon>
        <taxon>Oryza</taxon>
    </lineage>
</organism>
<protein>
    <recommendedName>
        <fullName evidence="6">Fucosyltransferase</fullName>
        <ecNumber evidence="6">2.4.1.-</ecNumber>
    </recommendedName>
</protein>
<evidence type="ECO:0000313" key="8">
    <source>
        <dbReference type="EnsemblPlants" id="OB02G20710.1"/>
    </source>
</evidence>
<accession>J3LBQ4</accession>
<dbReference type="GO" id="GO:0042546">
    <property type="term" value="P:cell wall biogenesis"/>
    <property type="evidence" value="ECO:0007669"/>
    <property type="project" value="InterPro"/>
</dbReference>
<dbReference type="AlphaFoldDB" id="J3LBQ4"/>
<dbReference type="GO" id="GO:0008107">
    <property type="term" value="F:galactoside 2-alpha-L-fucosyltransferase activity"/>
    <property type="evidence" value="ECO:0007669"/>
    <property type="project" value="InterPro"/>
</dbReference>
<dbReference type="OMA" id="TADFSYM"/>
<dbReference type="FunFam" id="3.40.50.11340:FF:000008">
    <property type="entry name" value="Galactoside 2-alpha-L-fucosyltransferase"/>
    <property type="match status" value="1"/>
</dbReference>
<evidence type="ECO:0000256" key="3">
    <source>
        <dbReference type="ARBA" id="ARBA00022679"/>
    </source>
</evidence>
<keyword evidence="3 6" id="KW-0808">Transferase</keyword>
<keyword evidence="6" id="KW-0333">Golgi apparatus</keyword>
<keyword evidence="6" id="KW-0812">Transmembrane</keyword>
<dbReference type="Proteomes" id="UP000006038">
    <property type="component" value="Unassembled WGS sequence"/>
</dbReference>
<dbReference type="EC" id="2.4.1.-" evidence="6"/>
<evidence type="ECO:0000256" key="1">
    <source>
        <dbReference type="ARBA" id="ARBA00010481"/>
    </source>
</evidence>
<evidence type="ECO:0000313" key="9">
    <source>
        <dbReference type="Proteomes" id="UP000006038"/>
    </source>
</evidence>
<dbReference type="Pfam" id="PF03254">
    <property type="entry name" value="XG_FTase"/>
    <property type="match status" value="2"/>
</dbReference>
<keyword evidence="6" id="KW-0472">Membrane</keyword>
<feature type="transmembrane region" description="Helical" evidence="6">
    <location>
        <begin position="31"/>
        <end position="50"/>
    </location>
</feature>
<evidence type="ECO:0000256" key="6">
    <source>
        <dbReference type="RuleBase" id="RU367004"/>
    </source>
</evidence>
<dbReference type="Gene3D" id="3.40.50.11340">
    <property type="match status" value="1"/>
</dbReference>
<comment type="function">
    <text evidence="6">May be involved in cell wall biosynthesis.</text>
</comment>
<keyword evidence="2 6" id="KW-0328">Glycosyltransferase</keyword>
<feature type="region of interest" description="Disordered" evidence="7">
    <location>
        <begin position="1"/>
        <end position="23"/>
    </location>
</feature>
<dbReference type="GO" id="GO:0032580">
    <property type="term" value="C:Golgi cisterna membrane"/>
    <property type="evidence" value="ECO:0007669"/>
    <property type="project" value="UniProtKB-SubCell"/>
</dbReference>
<dbReference type="PANTHER" id="PTHR31889:SF4">
    <property type="entry name" value="FUCOSYLTRANSFERASE"/>
    <property type="match status" value="1"/>
</dbReference>
<dbReference type="eggNOG" id="ENOG502QTTA">
    <property type="taxonomic scope" value="Eukaryota"/>
</dbReference>
<dbReference type="STRING" id="4533.J3LBQ4"/>
<evidence type="ECO:0000256" key="2">
    <source>
        <dbReference type="ARBA" id="ARBA00022676"/>
    </source>
</evidence>
<dbReference type="Gramene" id="OB02G20710.1">
    <property type="protein sequence ID" value="OB02G20710.1"/>
    <property type="gene ID" value="OB02G20710"/>
</dbReference>
<keyword evidence="4" id="KW-0325">Glycoprotein</keyword>
<name>J3LBQ4_ORYBR</name>
<dbReference type="InterPro" id="IPR004938">
    <property type="entry name" value="XG_FTase"/>
</dbReference>
<feature type="region of interest" description="Disordered" evidence="7">
    <location>
        <begin position="61"/>
        <end position="108"/>
    </location>
</feature>
<sequence>MATEAAVRWERRRPPSLSCGGTTRRSAVRSAGVAVAVLIAVVALSYYAAWGGDPFPTPDATQVTVGSNADDADSMKRGGRRRTGLPRTSSASSRKHEALQKRCGPGTKPYMKALRQLKSGDGGTGTAGDGDCRYVVSVGYDRGLGNRILAIVSAFLYAVLTERALLVAPYGGDVAALFCEPFPGTTWLLPGGRRFPLRRRFSKLNGKSRESFGTLLKSDVVSGGGNGTASWSGGRPPTHVYLHLDGSADFHDKLFYCDEQQGLLHGVPWLSMKTDSYLAPGLFLLPSLQGELDRMFPDKNAPSHEGRQRSEDAAHDMRALSEMYLLSTCDVLLTTGVSTFGYVAQGLAGVRPWLMPRRPWWEKQPASEVPEPPCVRVASPEPCFHSPSYYSCAARRDYDDIGKVVPYVQRCEDISWGIQLVNGSSQW</sequence>